<dbReference type="Gene3D" id="2.50.20.20">
    <property type="match status" value="1"/>
</dbReference>
<name>A0A8J7YVV3_9ARCH</name>
<protein>
    <submittedName>
        <fullName evidence="1">Uncharacterized protein</fullName>
    </submittedName>
</protein>
<organism evidence="1 2">
    <name type="scientific">Candidatus Altarchaeum hamiconexum</name>
    <dbReference type="NCBI Taxonomy" id="1803513"/>
    <lineage>
        <taxon>Archaea</taxon>
        <taxon>Candidatus Altarchaeota</taxon>
        <taxon>Candidatus Altiarchaeia</taxon>
        <taxon>Candidatus Altarchaeales</taxon>
        <taxon>Candidatus Altarchaeaceae</taxon>
        <taxon>Candidatus Altarchaeum</taxon>
    </lineage>
</organism>
<evidence type="ECO:0000313" key="1">
    <source>
        <dbReference type="EMBL" id="NCS92047.1"/>
    </source>
</evidence>
<dbReference type="Pfam" id="PF20316">
    <property type="entry name" value="DUF6612"/>
    <property type="match status" value="1"/>
</dbReference>
<sequence length="139" mass="15590">MSGFEDLAKQYEKTVEILKSSQTKIDVVGEESVDGVVCYKVNVVPDAEKLKEQISKNSTVPGIETINVSSYTVYVDKATNFIKKEDANFDIDISVQGMKMKINRQMKFVYNGINKQIDIQLPEGAKNATPMTEVNQVYL</sequence>
<dbReference type="EMBL" id="JAACQH010000163">
    <property type="protein sequence ID" value="NCS92047.1"/>
    <property type="molecule type" value="Genomic_DNA"/>
</dbReference>
<dbReference type="AlphaFoldDB" id="A0A8J7YVV3"/>
<accession>A0A8J7YVV3</accession>
<dbReference type="Proteomes" id="UP000738826">
    <property type="component" value="Unassembled WGS sequence"/>
</dbReference>
<comment type="caution">
    <text evidence="1">The sequence shown here is derived from an EMBL/GenBank/DDBJ whole genome shotgun (WGS) entry which is preliminary data.</text>
</comment>
<proteinExistence type="predicted"/>
<gene>
    <name evidence="1" type="ORF">GW779_06595</name>
</gene>
<reference evidence="1" key="1">
    <citation type="submission" date="2019-11" db="EMBL/GenBank/DDBJ databases">
        <title>Lipid analysis of CO2-rich subsurface aquifers suggests an autotrophy-based deep biosphere with lysolipids enriched in CPR bacteria.</title>
        <authorList>
            <person name="Probst A.J."/>
            <person name="Elling F.J."/>
            <person name="Castelle C.J."/>
            <person name="Zhu Q."/>
            <person name="Elvert M."/>
            <person name="Birarda G."/>
            <person name="Holman H.-Y."/>
            <person name="Lane K.R."/>
            <person name="Ladd B."/>
            <person name="Ryan M.C."/>
            <person name="Woyke T."/>
            <person name="Hinrichs K.-U."/>
            <person name="Banfield J.F."/>
        </authorList>
    </citation>
    <scope>NUCLEOTIDE SEQUENCE</scope>
    <source>
        <strain evidence="1">CG_2015-04_33_537</strain>
    </source>
</reference>
<dbReference type="InterPro" id="IPR046720">
    <property type="entry name" value="DUF6612"/>
</dbReference>
<evidence type="ECO:0000313" key="2">
    <source>
        <dbReference type="Proteomes" id="UP000738826"/>
    </source>
</evidence>